<proteinExistence type="predicted"/>
<dbReference type="KEGG" id="lby:Lbys_0908"/>
<evidence type="ECO:0000256" key="1">
    <source>
        <dbReference type="ARBA" id="ARBA00022679"/>
    </source>
</evidence>
<sequence length="163" mass="18441">MRISHINRDNFPEIVEIYLQGISTQIATFQNEAPSWEEWDKSHLSSCRLVALLEGKICGWAALSPVSSRCVYSGVAEVSIYIGQEHRGKGIGKALLHELIHQSEKEGIWTLQSSIFSENLPSIKLHESCGFRMVGYREKIGLKNGVWKDNVLMERRSNKIGIE</sequence>
<dbReference type="Gene3D" id="3.40.630.30">
    <property type="match status" value="1"/>
</dbReference>
<keyword evidence="5" id="KW-1185">Reference proteome</keyword>
<organism evidence="4 5">
    <name type="scientific">Leadbetterella byssophila (strain DSM 17132 / JCM 16389 / KACC 11308 / NBRC 106382 / 4M15)</name>
    <dbReference type="NCBI Taxonomy" id="649349"/>
    <lineage>
        <taxon>Bacteria</taxon>
        <taxon>Pseudomonadati</taxon>
        <taxon>Bacteroidota</taxon>
        <taxon>Cytophagia</taxon>
        <taxon>Cytophagales</taxon>
        <taxon>Leadbetterellaceae</taxon>
        <taxon>Leadbetterella</taxon>
    </lineage>
</organism>
<name>E4RR56_LEAB4</name>
<evidence type="ECO:0000259" key="3">
    <source>
        <dbReference type="PROSITE" id="PS51186"/>
    </source>
</evidence>
<dbReference type="PANTHER" id="PTHR43072:SF23">
    <property type="entry name" value="UPF0039 PROTEIN C11D3.02C"/>
    <property type="match status" value="1"/>
</dbReference>
<reference evidence="4 5" key="2">
    <citation type="journal article" date="2011" name="Stand. Genomic Sci.">
        <title>Complete genome sequence of Leadbetterella byssophila type strain (4M15).</title>
        <authorList>
            <person name="Abt B."/>
            <person name="Teshima H."/>
            <person name="Lucas S."/>
            <person name="Lapidus A."/>
            <person name="Del Rio T.G."/>
            <person name="Nolan M."/>
            <person name="Tice H."/>
            <person name="Cheng J.F."/>
            <person name="Pitluck S."/>
            <person name="Liolios K."/>
            <person name="Pagani I."/>
            <person name="Ivanova N."/>
            <person name="Mavromatis K."/>
            <person name="Pati A."/>
            <person name="Tapia R."/>
            <person name="Han C."/>
            <person name="Goodwin L."/>
            <person name="Chen A."/>
            <person name="Palaniappan K."/>
            <person name="Land M."/>
            <person name="Hauser L."/>
            <person name="Chang Y.J."/>
            <person name="Jeffries C.D."/>
            <person name="Rohde M."/>
            <person name="Goker M."/>
            <person name="Tindall B.J."/>
            <person name="Detter J.C."/>
            <person name="Woyke T."/>
            <person name="Bristow J."/>
            <person name="Eisen J.A."/>
            <person name="Markowitz V."/>
            <person name="Hugenholtz P."/>
            <person name="Klenk H.P."/>
            <person name="Kyrpides N.C."/>
        </authorList>
    </citation>
    <scope>NUCLEOTIDE SEQUENCE [LARGE SCALE GENOMIC DNA]</scope>
    <source>
        <strain evidence="5">DSM 17132 / JCM 16389 / KACC 11308 / NBRC 106382 / 4M15</strain>
    </source>
</reference>
<dbReference type="CDD" id="cd04301">
    <property type="entry name" value="NAT_SF"/>
    <property type="match status" value="1"/>
</dbReference>
<dbReference type="OrthoDB" id="9799096at2"/>
<feature type="domain" description="N-acetyltransferase" evidence="3">
    <location>
        <begin position="1"/>
        <end position="158"/>
    </location>
</feature>
<evidence type="ECO:0000256" key="2">
    <source>
        <dbReference type="ARBA" id="ARBA00023315"/>
    </source>
</evidence>
<dbReference type="InterPro" id="IPR016181">
    <property type="entry name" value="Acyl_CoA_acyltransferase"/>
</dbReference>
<evidence type="ECO:0000313" key="4">
    <source>
        <dbReference type="EMBL" id="ADQ16651.1"/>
    </source>
</evidence>
<keyword evidence="1" id="KW-0808">Transferase</keyword>
<dbReference type="STRING" id="649349.Lbys_0908"/>
<gene>
    <name evidence="4" type="ordered locus">Lbys_0908</name>
</gene>
<dbReference type="PANTHER" id="PTHR43072">
    <property type="entry name" value="N-ACETYLTRANSFERASE"/>
    <property type="match status" value="1"/>
</dbReference>
<dbReference type="AlphaFoldDB" id="E4RR56"/>
<dbReference type="Pfam" id="PF00583">
    <property type="entry name" value="Acetyltransf_1"/>
    <property type="match status" value="1"/>
</dbReference>
<dbReference type="EMBL" id="CP002305">
    <property type="protein sequence ID" value="ADQ16651.1"/>
    <property type="molecule type" value="Genomic_DNA"/>
</dbReference>
<dbReference type="PROSITE" id="PS51186">
    <property type="entry name" value="GNAT"/>
    <property type="match status" value="1"/>
</dbReference>
<dbReference type="GO" id="GO:0016747">
    <property type="term" value="F:acyltransferase activity, transferring groups other than amino-acyl groups"/>
    <property type="evidence" value="ECO:0007669"/>
    <property type="project" value="InterPro"/>
</dbReference>
<dbReference type="InterPro" id="IPR000182">
    <property type="entry name" value="GNAT_dom"/>
</dbReference>
<dbReference type="HOGENOM" id="CLU_013985_4_5_10"/>
<protein>
    <submittedName>
        <fullName evidence="4">GCN5-related N-acetyltransferase</fullName>
    </submittedName>
</protein>
<keyword evidence="2" id="KW-0012">Acyltransferase</keyword>
<dbReference type="Proteomes" id="UP000007435">
    <property type="component" value="Chromosome"/>
</dbReference>
<evidence type="ECO:0000313" key="5">
    <source>
        <dbReference type="Proteomes" id="UP000007435"/>
    </source>
</evidence>
<dbReference type="eggNOG" id="COG1247">
    <property type="taxonomic scope" value="Bacteria"/>
</dbReference>
<accession>E4RR56</accession>
<dbReference type="RefSeq" id="WP_013407702.1">
    <property type="nucleotide sequence ID" value="NC_014655.1"/>
</dbReference>
<reference key="1">
    <citation type="submission" date="2010-11" db="EMBL/GenBank/DDBJ databases">
        <title>The complete genome of Leadbetterella byssophila DSM 17132.</title>
        <authorList>
            <consortium name="US DOE Joint Genome Institute (JGI-PGF)"/>
            <person name="Lucas S."/>
            <person name="Copeland A."/>
            <person name="Lapidus A."/>
            <person name="Glavina del Rio T."/>
            <person name="Dalin E."/>
            <person name="Tice H."/>
            <person name="Bruce D."/>
            <person name="Goodwin L."/>
            <person name="Pitluck S."/>
            <person name="Kyrpides N."/>
            <person name="Mavromatis K."/>
            <person name="Ivanova N."/>
            <person name="Teshima H."/>
            <person name="Brettin T."/>
            <person name="Detter J.C."/>
            <person name="Han C."/>
            <person name="Tapia R."/>
            <person name="Land M."/>
            <person name="Hauser L."/>
            <person name="Markowitz V."/>
            <person name="Cheng J.-F."/>
            <person name="Hugenholtz P."/>
            <person name="Woyke T."/>
            <person name="Wu D."/>
            <person name="Tindall B."/>
            <person name="Pomrenke H.G."/>
            <person name="Brambilla E."/>
            <person name="Klenk H.-P."/>
            <person name="Eisen J.A."/>
        </authorList>
    </citation>
    <scope>NUCLEOTIDE SEQUENCE [LARGE SCALE GENOMIC DNA]</scope>
    <source>
        <strain>DSM 17132</strain>
    </source>
</reference>
<dbReference type="SUPFAM" id="SSF55729">
    <property type="entry name" value="Acyl-CoA N-acyltransferases (Nat)"/>
    <property type="match status" value="1"/>
</dbReference>